<reference evidence="1" key="1">
    <citation type="journal article" date="2022" name="Int. J. Mol. Sci.">
        <title>Draft Genome of Tanacetum Coccineum: Genomic Comparison of Closely Related Tanacetum-Family Plants.</title>
        <authorList>
            <person name="Yamashiro T."/>
            <person name="Shiraishi A."/>
            <person name="Nakayama K."/>
            <person name="Satake H."/>
        </authorList>
    </citation>
    <scope>NUCLEOTIDE SEQUENCE</scope>
</reference>
<accession>A0ABQ5ESI7</accession>
<evidence type="ECO:0000313" key="1">
    <source>
        <dbReference type="EMBL" id="GJT53472.1"/>
    </source>
</evidence>
<keyword evidence="2" id="KW-1185">Reference proteome</keyword>
<gene>
    <name evidence="1" type="ORF">Tco_0988526</name>
</gene>
<evidence type="ECO:0000313" key="2">
    <source>
        <dbReference type="Proteomes" id="UP001151760"/>
    </source>
</evidence>
<proteinExistence type="predicted"/>
<reference evidence="1" key="2">
    <citation type="submission" date="2022-01" db="EMBL/GenBank/DDBJ databases">
        <authorList>
            <person name="Yamashiro T."/>
            <person name="Shiraishi A."/>
            <person name="Satake H."/>
            <person name="Nakayama K."/>
        </authorList>
    </citation>
    <scope>NUCLEOTIDE SEQUENCE</scope>
</reference>
<comment type="caution">
    <text evidence="1">The sequence shown here is derived from an EMBL/GenBank/DDBJ whole genome shotgun (WGS) entry which is preliminary data.</text>
</comment>
<name>A0ABQ5ESI7_9ASTR</name>
<dbReference type="EMBL" id="BQNB010016590">
    <property type="protein sequence ID" value="GJT53472.1"/>
    <property type="molecule type" value="Genomic_DNA"/>
</dbReference>
<protein>
    <submittedName>
        <fullName evidence="1">Uncharacterized protein</fullName>
    </submittedName>
</protein>
<dbReference type="Proteomes" id="UP001151760">
    <property type="component" value="Unassembled WGS sequence"/>
</dbReference>
<sequence>MFVKHAVAIASAQKNKGSLEAESIVRAASIRVQFPLSTTPFFLGVRGVEVGAQFPSSLKNLEVSCLRTLSLSVRQKLMRLEISFESL</sequence>
<organism evidence="1 2">
    <name type="scientific">Tanacetum coccineum</name>
    <dbReference type="NCBI Taxonomy" id="301880"/>
    <lineage>
        <taxon>Eukaryota</taxon>
        <taxon>Viridiplantae</taxon>
        <taxon>Streptophyta</taxon>
        <taxon>Embryophyta</taxon>
        <taxon>Tracheophyta</taxon>
        <taxon>Spermatophyta</taxon>
        <taxon>Magnoliopsida</taxon>
        <taxon>eudicotyledons</taxon>
        <taxon>Gunneridae</taxon>
        <taxon>Pentapetalae</taxon>
        <taxon>asterids</taxon>
        <taxon>campanulids</taxon>
        <taxon>Asterales</taxon>
        <taxon>Asteraceae</taxon>
        <taxon>Asteroideae</taxon>
        <taxon>Anthemideae</taxon>
        <taxon>Anthemidinae</taxon>
        <taxon>Tanacetum</taxon>
    </lineage>
</organism>